<dbReference type="EMBL" id="CP000553">
    <property type="protein sequence ID" value="ABM75244.1"/>
    <property type="molecule type" value="Genomic_DNA"/>
</dbReference>
<proteinExistence type="predicted"/>
<name>A2C184_PROM1</name>
<accession>A2C184</accession>
<dbReference type="HOGENOM" id="CLU_192980_0_0_3"/>
<dbReference type="eggNOG" id="ENOG5030S1J">
    <property type="taxonomic scope" value="Bacteria"/>
</dbReference>
<dbReference type="KEGG" id="pme:NATL1_06841"/>
<dbReference type="AlphaFoldDB" id="A2C184"/>
<reference evidence="2" key="1">
    <citation type="journal article" date="2007" name="PLoS Genet.">
        <title>Patterns and implications of gene gain and loss in the evolution of Prochlorococcus.</title>
        <authorList>
            <person name="Kettler G.C."/>
            <person name="Martiny A.C."/>
            <person name="Huang K."/>
            <person name="Zucker J."/>
            <person name="Coleman M.L."/>
            <person name="Rodrigue S."/>
            <person name="Chen F."/>
            <person name="Lapidus A."/>
            <person name="Ferriera S."/>
            <person name="Johnson J."/>
            <person name="Steglich C."/>
            <person name="Church G.M."/>
            <person name="Richardson P."/>
            <person name="Chisholm S.W."/>
        </authorList>
    </citation>
    <scope>NUCLEOTIDE SEQUENCE [LARGE SCALE GENOMIC DNA]</scope>
    <source>
        <strain evidence="2">NATL1A</strain>
    </source>
</reference>
<dbReference type="Proteomes" id="UP000002592">
    <property type="component" value="Chromosome"/>
</dbReference>
<protein>
    <submittedName>
        <fullName evidence="1">Possible Hantavirus glycoprotein G2</fullName>
    </submittedName>
</protein>
<gene>
    <name evidence="1" type="ordered locus">NATL1_06841</name>
</gene>
<evidence type="ECO:0000313" key="1">
    <source>
        <dbReference type="EMBL" id="ABM75244.1"/>
    </source>
</evidence>
<organism evidence="1 2">
    <name type="scientific">Prochlorococcus marinus (strain NATL1A)</name>
    <dbReference type="NCBI Taxonomy" id="167555"/>
    <lineage>
        <taxon>Bacteria</taxon>
        <taxon>Bacillati</taxon>
        <taxon>Cyanobacteriota</taxon>
        <taxon>Cyanophyceae</taxon>
        <taxon>Synechococcales</taxon>
        <taxon>Prochlorococcaceae</taxon>
        <taxon>Prochlorococcus</taxon>
    </lineage>
</organism>
<evidence type="ECO:0000313" key="2">
    <source>
        <dbReference type="Proteomes" id="UP000002592"/>
    </source>
</evidence>
<sequence length="68" mass="8471">MLFKFLSKKKKVKLQEQSEQKFDMNNWMNLTKEERLEIDFNEKNTIMRKKKALLKSIREEYIKMKNEK</sequence>